<name>A0A7S1LTI2_ALECA</name>
<dbReference type="SMART" id="SM00248">
    <property type="entry name" value="ANK"/>
    <property type="match status" value="4"/>
</dbReference>
<dbReference type="Pfam" id="PF00023">
    <property type="entry name" value="Ank"/>
    <property type="match status" value="1"/>
</dbReference>
<organism evidence="4">
    <name type="scientific">Alexandrium catenella</name>
    <name type="common">Red tide dinoflagellate</name>
    <name type="synonym">Gonyaulax catenella</name>
    <dbReference type="NCBI Taxonomy" id="2925"/>
    <lineage>
        <taxon>Eukaryota</taxon>
        <taxon>Sar</taxon>
        <taxon>Alveolata</taxon>
        <taxon>Dinophyceae</taxon>
        <taxon>Gonyaulacales</taxon>
        <taxon>Pyrocystaceae</taxon>
        <taxon>Alexandrium</taxon>
    </lineage>
</organism>
<dbReference type="PROSITE" id="PS50297">
    <property type="entry name" value="ANK_REP_REGION"/>
    <property type="match status" value="1"/>
</dbReference>
<reference evidence="4" key="1">
    <citation type="submission" date="2021-01" db="EMBL/GenBank/DDBJ databases">
        <authorList>
            <person name="Corre E."/>
            <person name="Pelletier E."/>
            <person name="Niang G."/>
            <person name="Scheremetjew M."/>
            <person name="Finn R."/>
            <person name="Kale V."/>
            <person name="Holt S."/>
            <person name="Cochrane G."/>
            <person name="Meng A."/>
            <person name="Brown T."/>
            <person name="Cohen L."/>
        </authorList>
    </citation>
    <scope>NUCLEOTIDE SEQUENCE</scope>
    <source>
        <strain evidence="4">OF101</strain>
    </source>
</reference>
<evidence type="ECO:0000256" key="2">
    <source>
        <dbReference type="ARBA" id="ARBA00023043"/>
    </source>
</evidence>
<dbReference type="SUPFAM" id="SSF48403">
    <property type="entry name" value="Ankyrin repeat"/>
    <property type="match status" value="1"/>
</dbReference>
<dbReference type="InterPro" id="IPR002110">
    <property type="entry name" value="Ankyrin_rpt"/>
</dbReference>
<keyword evidence="1" id="KW-0677">Repeat</keyword>
<dbReference type="AlphaFoldDB" id="A0A7S1LTI2"/>
<dbReference type="PANTHER" id="PTHR24198:SF165">
    <property type="entry name" value="ANKYRIN REPEAT-CONTAINING PROTEIN-RELATED"/>
    <property type="match status" value="1"/>
</dbReference>
<dbReference type="Pfam" id="PF12796">
    <property type="entry name" value="Ank_2"/>
    <property type="match status" value="1"/>
</dbReference>
<gene>
    <name evidence="4" type="ORF">ACAT0790_LOCUS13519</name>
</gene>
<proteinExistence type="predicted"/>
<accession>A0A7S1LTI2</accession>
<evidence type="ECO:0000256" key="1">
    <source>
        <dbReference type="ARBA" id="ARBA00022737"/>
    </source>
</evidence>
<dbReference type="PANTHER" id="PTHR24198">
    <property type="entry name" value="ANKYRIN REPEAT AND PROTEIN KINASE DOMAIN-CONTAINING PROTEIN"/>
    <property type="match status" value="1"/>
</dbReference>
<evidence type="ECO:0000256" key="3">
    <source>
        <dbReference type="PROSITE-ProRule" id="PRU00023"/>
    </source>
</evidence>
<dbReference type="EMBL" id="HBGE01022307">
    <property type="protein sequence ID" value="CAD9113169.1"/>
    <property type="molecule type" value="Transcribed_RNA"/>
</dbReference>
<dbReference type="PROSITE" id="PS50088">
    <property type="entry name" value="ANK_REPEAT"/>
    <property type="match status" value="1"/>
</dbReference>
<dbReference type="InterPro" id="IPR036770">
    <property type="entry name" value="Ankyrin_rpt-contain_sf"/>
</dbReference>
<keyword evidence="2 3" id="KW-0040">ANK repeat</keyword>
<sequence>MQPGKYGRTPLHHAVLCAGRDVRVVEALVEHCSLEARDGEGLTPMQTAQRWGLSEAAGVLHKAEEKRKRELEAMRKKPPAEAVEEVKCNPKDISFMAGINAINEGRVEDARAITYNMDWRFVNQVDTQGNTVLHLAALKGYSDVCRILLRRRDFNSFDETNKEHATALHLATGNKHLDCIRAIVSSGRFTAVNARDMLDRTPLHLAALRSDAEAYEVISSHKDCLAGIPDRYGKSASEYAVERGLDVDLAVPEPGIEL</sequence>
<protein>
    <submittedName>
        <fullName evidence="4">Uncharacterized protein</fullName>
    </submittedName>
</protein>
<feature type="repeat" description="ANK" evidence="3">
    <location>
        <begin position="128"/>
        <end position="151"/>
    </location>
</feature>
<evidence type="ECO:0000313" key="4">
    <source>
        <dbReference type="EMBL" id="CAD9113169.1"/>
    </source>
</evidence>
<dbReference type="Gene3D" id="1.25.40.20">
    <property type="entry name" value="Ankyrin repeat-containing domain"/>
    <property type="match status" value="2"/>
</dbReference>